<dbReference type="InterPro" id="IPR050483">
    <property type="entry name" value="CoA-transferase_III_domain"/>
</dbReference>
<gene>
    <name evidence="2" type="ORF">METZ01_LOCUS114528</name>
</gene>
<sequence length="395" mass="43875">MANQAPLSDITVLSFEHAIAAPLCTRQLAELGARVIKIERRDVGDFARHYDNRVRGQSSHFIWTNRSKESFTLDIKHPEAKNILMRILECSDVLVQNLAPSAMEKLGLTYDHLKKHFDKLIVCNISGYGSKGPYKDKKAYDLLVQAEAGFLSVTGTEEQMAKSGISIADIAAGMQAHAAILAALLHRGNTGKGSNIDISMLEAMVEWMGFPLNYAYDGASPPPRTGADHASIYPYGAFRSSDHRVIMLGLQNEREWEVFCQVVLEQPDLIYDPRFKSSGLRSQNRECLKEIIQSLFSPLTSKIICEKLDNAQIAYANVNTIADVWNHPQLAALNRIIPTQTPAGVVSSFKPPGNNYDFEPTLSPVPALGEHTKKILTELEFSAEEIEIFYVNKVV</sequence>
<organism evidence="2">
    <name type="scientific">marine metagenome</name>
    <dbReference type="NCBI Taxonomy" id="408172"/>
    <lineage>
        <taxon>unclassified sequences</taxon>
        <taxon>metagenomes</taxon>
        <taxon>ecological metagenomes</taxon>
    </lineage>
</organism>
<name>A0A381XAB2_9ZZZZ</name>
<dbReference type="Pfam" id="PF02515">
    <property type="entry name" value="CoA_transf_3"/>
    <property type="match status" value="1"/>
</dbReference>
<dbReference type="InterPro" id="IPR023606">
    <property type="entry name" value="CoA-Trfase_III_dom_1_sf"/>
</dbReference>
<dbReference type="SUPFAM" id="SSF89796">
    <property type="entry name" value="CoA-transferase family III (CaiB/BaiF)"/>
    <property type="match status" value="1"/>
</dbReference>
<evidence type="ECO:0000256" key="1">
    <source>
        <dbReference type="ARBA" id="ARBA00022679"/>
    </source>
</evidence>
<dbReference type="Gene3D" id="3.30.1540.10">
    <property type="entry name" value="formyl-coa transferase, domain 3"/>
    <property type="match status" value="1"/>
</dbReference>
<evidence type="ECO:0008006" key="3">
    <source>
        <dbReference type="Google" id="ProtNLM"/>
    </source>
</evidence>
<dbReference type="GO" id="GO:0008410">
    <property type="term" value="F:CoA-transferase activity"/>
    <property type="evidence" value="ECO:0007669"/>
    <property type="project" value="TreeGrafter"/>
</dbReference>
<dbReference type="PANTHER" id="PTHR48207">
    <property type="entry name" value="SUCCINATE--HYDROXYMETHYLGLUTARATE COA-TRANSFERASE"/>
    <property type="match status" value="1"/>
</dbReference>
<reference evidence="2" key="1">
    <citation type="submission" date="2018-05" db="EMBL/GenBank/DDBJ databases">
        <authorList>
            <person name="Lanie J.A."/>
            <person name="Ng W.-L."/>
            <person name="Kazmierczak K.M."/>
            <person name="Andrzejewski T.M."/>
            <person name="Davidsen T.M."/>
            <person name="Wayne K.J."/>
            <person name="Tettelin H."/>
            <person name="Glass J.I."/>
            <person name="Rusch D."/>
            <person name="Podicherti R."/>
            <person name="Tsui H.-C.T."/>
            <person name="Winkler M.E."/>
        </authorList>
    </citation>
    <scope>NUCLEOTIDE SEQUENCE</scope>
</reference>
<dbReference type="AlphaFoldDB" id="A0A381XAB2"/>
<accession>A0A381XAB2</accession>
<evidence type="ECO:0000313" key="2">
    <source>
        <dbReference type="EMBL" id="SVA61674.1"/>
    </source>
</evidence>
<proteinExistence type="predicted"/>
<dbReference type="EMBL" id="UINC01014468">
    <property type="protein sequence ID" value="SVA61674.1"/>
    <property type="molecule type" value="Genomic_DNA"/>
</dbReference>
<keyword evidence="1" id="KW-0808">Transferase</keyword>
<dbReference type="Gene3D" id="3.40.50.10540">
    <property type="entry name" value="Crotonobetainyl-coa:carnitine coa-transferase, domain 1"/>
    <property type="match status" value="1"/>
</dbReference>
<dbReference type="PANTHER" id="PTHR48207:SF3">
    <property type="entry name" value="SUCCINATE--HYDROXYMETHYLGLUTARATE COA-TRANSFERASE"/>
    <property type="match status" value="1"/>
</dbReference>
<dbReference type="InterPro" id="IPR044855">
    <property type="entry name" value="CoA-Trfase_III_dom3_sf"/>
</dbReference>
<dbReference type="InterPro" id="IPR003673">
    <property type="entry name" value="CoA-Trfase_fam_III"/>
</dbReference>
<protein>
    <recommendedName>
        <fullName evidence="3">CoA transferase</fullName>
    </recommendedName>
</protein>